<evidence type="ECO:0000256" key="1">
    <source>
        <dbReference type="SAM" id="Phobius"/>
    </source>
</evidence>
<organism evidence="2 3">
    <name type="scientific">Leptonema illini</name>
    <dbReference type="NCBI Taxonomy" id="183"/>
    <lineage>
        <taxon>Bacteria</taxon>
        <taxon>Pseudomonadati</taxon>
        <taxon>Spirochaetota</taxon>
        <taxon>Spirochaetia</taxon>
        <taxon>Leptospirales</taxon>
        <taxon>Leptospiraceae</taxon>
        <taxon>Leptonema</taxon>
    </lineage>
</organism>
<keyword evidence="1" id="KW-0812">Transmembrane</keyword>
<sequence>MRVYYFFFGFVSTIFYYSSKIRFRRVSLNFWLITVPVLFSFPLLTGMKTGYSESTNSFIGYSLLTLAALVLFSSLKKHIFFQPGPLEAAPSIDQAYAVLATGKFRTQDSDKRMCYFLPIKLMISDVGDLQIVAVGSEQSPLFSEIVNSNLKITSGIVYRGTIKIPTVQIKFRRNNSPISETVYLMTPSTASAAAVLNKLEEMLKETRAY</sequence>
<reference evidence="2 3" key="1">
    <citation type="submission" date="2019-10" db="EMBL/GenBank/DDBJ databases">
        <title>Extracellular Electron Transfer in a Candidatus Methanoperedens spp. Enrichment Culture.</title>
        <authorList>
            <person name="Berger S."/>
            <person name="Rangel Shaw D."/>
            <person name="Berben T."/>
            <person name="In 'T Zandt M."/>
            <person name="Frank J."/>
            <person name="Reimann J."/>
            <person name="Jetten M.S.M."/>
            <person name="Welte C.U."/>
        </authorList>
    </citation>
    <scope>NUCLEOTIDE SEQUENCE [LARGE SCALE GENOMIC DNA]</scope>
    <source>
        <strain evidence="2">SB12</strain>
    </source>
</reference>
<accession>A0A833H0P1</accession>
<feature type="transmembrane region" description="Helical" evidence="1">
    <location>
        <begin position="58"/>
        <end position="75"/>
    </location>
</feature>
<keyword evidence="1" id="KW-0472">Membrane</keyword>
<dbReference type="AlphaFoldDB" id="A0A833H0P1"/>
<protein>
    <submittedName>
        <fullName evidence="2">Uncharacterized protein</fullName>
    </submittedName>
</protein>
<dbReference type="Proteomes" id="UP000460298">
    <property type="component" value="Unassembled WGS sequence"/>
</dbReference>
<dbReference type="EMBL" id="WBUI01000013">
    <property type="protein sequence ID" value="KAB2931604.1"/>
    <property type="molecule type" value="Genomic_DNA"/>
</dbReference>
<keyword evidence="1" id="KW-1133">Transmembrane helix</keyword>
<gene>
    <name evidence="2" type="ORF">F9K24_13485</name>
</gene>
<evidence type="ECO:0000313" key="3">
    <source>
        <dbReference type="Proteomes" id="UP000460298"/>
    </source>
</evidence>
<proteinExistence type="predicted"/>
<name>A0A833H0P1_9LEPT</name>
<evidence type="ECO:0000313" key="2">
    <source>
        <dbReference type="EMBL" id="KAB2931604.1"/>
    </source>
</evidence>
<feature type="transmembrane region" description="Helical" evidence="1">
    <location>
        <begin position="28"/>
        <end position="46"/>
    </location>
</feature>
<comment type="caution">
    <text evidence="2">The sequence shown here is derived from an EMBL/GenBank/DDBJ whole genome shotgun (WGS) entry which is preliminary data.</text>
</comment>